<dbReference type="GO" id="GO:0004252">
    <property type="term" value="F:serine-type endopeptidase activity"/>
    <property type="evidence" value="ECO:0007669"/>
    <property type="project" value="InterPro"/>
</dbReference>
<dbReference type="PANTHER" id="PTHR43066">
    <property type="entry name" value="RHOMBOID-RELATED PROTEIN"/>
    <property type="match status" value="1"/>
</dbReference>
<dbReference type="Pfam" id="PF01694">
    <property type="entry name" value="Rhomboid"/>
    <property type="match status" value="1"/>
</dbReference>
<dbReference type="AlphaFoldDB" id="A0A8D0D220"/>
<keyword evidence="8" id="KW-1185">Reference proteome</keyword>
<evidence type="ECO:0000313" key="7">
    <source>
        <dbReference type="Ensembl" id="ENSSLUP00000032660.1"/>
    </source>
</evidence>
<feature type="transmembrane region" description="Helical" evidence="5">
    <location>
        <begin position="152"/>
        <end position="175"/>
    </location>
</feature>
<sequence>VTVRHRKRDILVKELVPVPTSGILTVVLLSCVLFGIETYFNFTQGVFSIGATVFQNGHLHKLLAYPFYHKTSAQLLLNITALVFLSGSLEKGVGTVRFLFLFLLLSTTTGLFYSFLDLLQEDGSQSPAEGLVPVVLACVALTTMHTKMTKGFLCGLSFPTMALPWVLLIITTALIPRSVLPCNIIGILVGWMYGKGWFPFLDMSEARSGALEKMMPFRLLRSIRGVTFVPASTEERRKTLLPLINPTPGSYPVQAYAPLSSINSPNTVANSYEGWLNSTSALTSPTPPLHPHEHGSAHRYELNHGHCSEQSFGQSCNHNHSHGLNHLGQL</sequence>
<evidence type="ECO:0000256" key="3">
    <source>
        <dbReference type="ARBA" id="ARBA00022989"/>
    </source>
</evidence>
<dbReference type="SUPFAM" id="SSF144091">
    <property type="entry name" value="Rhomboid-like"/>
    <property type="match status" value="1"/>
</dbReference>
<keyword evidence="2 5" id="KW-0812">Transmembrane</keyword>
<evidence type="ECO:0000256" key="5">
    <source>
        <dbReference type="SAM" id="Phobius"/>
    </source>
</evidence>
<dbReference type="PANTHER" id="PTHR43066:SF12">
    <property type="entry name" value="RHOMBOID DOMAIN-CONTAINING 2"/>
    <property type="match status" value="1"/>
</dbReference>
<dbReference type="Gene3D" id="1.20.1540.10">
    <property type="entry name" value="Rhomboid-like"/>
    <property type="match status" value="1"/>
</dbReference>
<evidence type="ECO:0000256" key="4">
    <source>
        <dbReference type="ARBA" id="ARBA00023136"/>
    </source>
</evidence>
<feature type="transmembrane region" description="Helical" evidence="5">
    <location>
        <begin position="98"/>
        <end position="116"/>
    </location>
</feature>
<organism evidence="7 8">
    <name type="scientific">Sander lucioperca</name>
    <name type="common">Pike-perch</name>
    <name type="synonym">Perca lucioperca</name>
    <dbReference type="NCBI Taxonomy" id="283035"/>
    <lineage>
        <taxon>Eukaryota</taxon>
        <taxon>Metazoa</taxon>
        <taxon>Chordata</taxon>
        <taxon>Craniata</taxon>
        <taxon>Vertebrata</taxon>
        <taxon>Euteleostomi</taxon>
        <taxon>Actinopterygii</taxon>
        <taxon>Neopterygii</taxon>
        <taxon>Teleostei</taxon>
        <taxon>Neoteleostei</taxon>
        <taxon>Acanthomorphata</taxon>
        <taxon>Eupercaria</taxon>
        <taxon>Perciformes</taxon>
        <taxon>Percoidei</taxon>
        <taxon>Percidae</taxon>
        <taxon>Luciopercinae</taxon>
        <taxon>Sander</taxon>
    </lineage>
</organism>
<evidence type="ECO:0000313" key="8">
    <source>
        <dbReference type="Proteomes" id="UP000694568"/>
    </source>
</evidence>
<evidence type="ECO:0000259" key="6">
    <source>
        <dbReference type="Pfam" id="PF01694"/>
    </source>
</evidence>
<feature type="transmembrane region" description="Helical" evidence="5">
    <location>
        <begin position="15"/>
        <end position="36"/>
    </location>
</feature>
<dbReference type="InterPro" id="IPR022764">
    <property type="entry name" value="Peptidase_S54_rhomboid_dom"/>
</dbReference>
<dbReference type="GeneTree" id="ENSGT00940000165977"/>
<dbReference type="GO" id="GO:0016020">
    <property type="term" value="C:membrane"/>
    <property type="evidence" value="ECO:0007669"/>
    <property type="project" value="UniProtKB-SubCell"/>
</dbReference>
<proteinExistence type="predicted"/>
<protein>
    <submittedName>
        <fullName evidence="7">Rhomboid domain containing 2</fullName>
    </submittedName>
</protein>
<reference evidence="7" key="1">
    <citation type="submission" date="2025-08" db="UniProtKB">
        <authorList>
            <consortium name="Ensembl"/>
        </authorList>
    </citation>
    <scope>IDENTIFICATION</scope>
</reference>
<feature type="domain" description="Peptidase S54 rhomboid" evidence="6">
    <location>
        <begin position="57"/>
        <end position="195"/>
    </location>
</feature>
<accession>A0A8D0D220</accession>
<name>A0A8D0D220_SANLU</name>
<dbReference type="InterPro" id="IPR035952">
    <property type="entry name" value="Rhomboid-like_sf"/>
</dbReference>
<reference evidence="7" key="2">
    <citation type="submission" date="2025-09" db="UniProtKB">
        <authorList>
            <consortium name="Ensembl"/>
        </authorList>
    </citation>
    <scope>IDENTIFICATION</scope>
</reference>
<evidence type="ECO:0000256" key="1">
    <source>
        <dbReference type="ARBA" id="ARBA00004141"/>
    </source>
</evidence>
<keyword evidence="3 5" id="KW-1133">Transmembrane helix</keyword>
<dbReference type="Ensembl" id="ENSSLUT00000033691.1">
    <property type="protein sequence ID" value="ENSSLUP00000032660.1"/>
    <property type="gene ID" value="ENSSLUG00000014581.1"/>
</dbReference>
<evidence type="ECO:0000256" key="2">
    <source>
        <dbReference type="ARBA" id="ARBA00022692"/>
    </source>
</evidence>
<comment type="subcellular location">
    <subcellularLocation>
        <location evidence="1">Membrane</location>
        <topology evidence="1">Multi-pass membrane protein</topology>
    </subcellularLocation>
</comment>
<dbReference type="Proteomes" id="UP000694568">
    <property type="component" value="Unplaced"/>
</dbReference>
<keyword evidence="4 5" id="KW-0472">Membrane</keyword>